<dbReference type="NCBIfam" id="NF004014">
    <property type="entry name" value="PRK05477.1-4"/>
    <property type="match status" value="1"/>
</dbReference>
<comment type="subunit">
    <text evidence="2 10">Heterotrimer of A, B and C subunits.</text>
</comment>
<dbReference type="InterPro" id="IPR004413">
    <property type="entry name" value="GatB"/>
</dbReference>
<sequence length="463" mass="51725">MFCETSAEYFGENPNTHICPTCLGLPGALPVMNEKAIESAVKIGLALNCKINQLSRFDRKNYFYPDLAKGYQISQLELPIAYEGWLDVAGRRIRINRAHMEEDTGKLTHVNLDGESVSLVDFNRCGVPLLEIVTEPDITSPEEAKQYAKALHRTMRYLGVADGDMEKAGMRFDANISLRPKGEKKLGTKVEIKNINSFGFLEKALFYEISRQLKILSEGGEVIQETRGWNETSGTTKAQRTKETSPDYRYFPEPDLPPLEFTKEAIAKIGKSLPELPEVRKSRFVNSYALSSYDAALLAEGPEVADWYEQVVRDYEKFSKNNSTVLAKTVANWVNGEISRNLKEKNLVWEQVPFEPAGLAQLLSLIDSGVLTQAAAKQVLSRMFESGKLPNKILEEENLASVGGRAELEKIVQAVLTTNEKAVNDYRSGKQASFGFLLGQVMRETRGTADPALTNQILKEKLL</sequence>
<evidence type="ECO:0000256" key="7">
    <source>
        <dbReference type="ARBA" id="ARBA00024799"/>
    </source>
</evidence>
<dbReference type="GO" id="GO:0070681">
    <property type="term" value="P:glutaminyl-tRNAGln biosynthesis via transamidation"/>
    <property type="evidence" value="ECO:0007669"/>
    <property type="project" value="TreeGrafter"/>
</dbReference>
<feature type="compositionally biased region" description="Polar residues" evidence="11">
    <location>
        <begin position="228"/>
        <end position="238"/>
    </location>
</feature>
<dbReference type="GO" id="GO:0050566">
    <property type="term" value="F:asparaginyl-tRNA synthase (glutamine-hydrolyzing) activity"/>
    <property type="evidence" value="ECO:0007669"/>
    <property type="project" value="RHEA"/>
</dbReference>
<gene>
    <name evidence="10" type="primary">gatB</name>
    <name evidence="13" type="ORF">A3F35_02565</name>
</gene>
<evidence type="ECO:0000256" key="1">
    <source>
        <dbReference type="ARBA" id="ARBA00005306"/>
    </source>
</evidence>
<keyword evidence="6 10" id="KW-0648">Protein biosynthesis</keyword>
<dbReference type="InterPro" id="IPR018027">
    <property type="entry name" value="Asn/Gln_amidotransferase"/>
</dbReference>
<dbReference type="Gene3D" id="1.10.10.410">
    <property type="match status" value="1"/>
</dbReference>
<dbReference type="InterPro" id="IPR003789">
    <property type="entry name" value="Asn/Gln_tRNA_amidoTrase-B-like"/>
</dbReference>
<evidence type="ECO:0000256" key="10">
    <source>
        <dbReference type="HAMAP-Rule" id="MF_00121"/>
    </source>
</evidence>
<dbReference type="Gene3D" id="1.10.150.380">
    <property type="entry name" value="GatB domain, N-terminal subdomain"/>
    <property type="match status" value="1"/>
</dbReference>
<dbReference type="PROSITE" id="PS01234">
    <property type="entry name" value="GATB"/>
    <property type="match status" value="1"/>
</dbReference>
<dbReference type="Pfam" id="PF02934">
    <property type="entry name" value="GatB_N"/>
    <property type="match status" value="1"/>
</dbReference>
<dbReference type="EC" id="6.3.5.-" evidence="10"/>
<dbReference type="InterPro" id="IPR006075">
    <property type="entry name" value="Asn/Gln-tRNA_Trfase_suB/E_cat"/>
</dbReference>
<comment type="catalytic activity">
    <reaction evidence="8 10">
        <text>L-aspartyl-tRNA(Asn) + L-glutamine + ATP + H2O = L-asparaginyl-tRNA(Asn) + L-glutamate + ADP + phosphate + 2 H(+)</text>
        <dbReference type="Rhea" id="RHEA:14513"/>
        <dbReference type="Rhea" id="RHEA-COMP:9674"/>
        <dbReference type="Rhea" id="RHEA-COMP:9677"/>
        <dbReference type="ChEBI" id="CHEBI:15377"/>
        <dbReference type="ChEBI" id="CHEBI:15378"/>
        <dbReference type="ChEBI" id="CHEBI:29985"/>
        <dbReference type="ChEBI" id="CHEBI:30616"/>
        <dbReference type="ChEBI" id="CHEBI:43474"/>
        <dbReference type="ChEBI" id="CHEBI:58359"/>
        <dbReference type="ChEBI" id="CHEBI:78515"/>
        <dbReference type="ChEBI" id="CHEBI:78516"/>
        <dbReference type="ChEBI" id="CHEBI:456216"/>
    </reaction>
</comment>
<dbReference type="AlphaFoldDB" id="A0A1G1WQ93"/>
<dbReference type="SUPFAM" id="SSF89095">
    <property type="entry name" value="GatB/YqeY motif"/>
    <property type="match status" value="1"/>
</dbReference>
<name>A0A1G1WQ93_9BACT</name>
<evidence type="ECO:0000256" key="9">
    <source>
        <dbReference type="ARBA" id="ARBA00047913"/>
    </source>
</evidence>
<comment type="function">
    <text evidence="7 10">Allows the formation of correctly charged Asn-tRNA(Asn) or Gln-tRNA(Gln) through the transamidation of misacylated Asp-tRNA(Asn) or Glu-tRNA(Gln) in organisms which lack either or both of asparaginyl-tRNA or glutaminyl-tRNA synthetases. The reaction takes place in the presence of glutamine and ATP through an activated phospho-Asp-tRNA(Asn) or phospho-Glu-tRNA(Gln).</text>
</comment>
<dbReference type="HAMAP" id="MF_00121">
    <property type="entry name" value="GatB"/>
    <property type="match status" value="1"/>
</dbReference>
<evidence type="ECO:0000256" key="4">
    <source>
        <dbReference type="ARBA" id="ARBA00022741"/>
    </source>
</evidence>
<dbReference type="GO" id="GO:0005524">
    <property type="term" value="F:ATP binding"/>
    <property type="evidence" value="ECO:0007669"/>
    <property type="project" value="UniProtKB-KW"/>
</dbReference>
<protein>
    <recommendedName>
        <fullName evidence="10">Aspartyl/glutamyl-tRNA(Asn/Gln) amidotransferase subunit B</fullName>
        <shortName evidence="10">Asp/Glu-ADT subunit B</shortName>
        <ecNumber evidence="10">6.3.5.-</ecNumber>
    </recommendedName>
</protein>
<comment type="similarity">
    <text evidence="1 10">Belongs to the GatB/GatE family. GatB subfamily.</text>
</comment>
<dbReference type="InterPro" id="IPR017959">
    <property type="entry name" value="Asn/Gln-tRNA_amidoTrfase_suB/E"/>
</dbReference>
<evidence type="ECO:0000313" key="13">
    <source>
        <dbReference type="EMBL" id="OGY29864.1"/>
    </source>
</evidence>
<evidence type="ECO:0000256" key="6">
    <source>
        <dbReference type="ARBA" id="ARBA00022917"/>
    </source>
</evidence>
<evidence type="ECO:0000259" key="12">
    <source>
        <dbReference type="SMART" id="SM00845"/>
    </source>
</evidence>
<accession>A0A1G1WQ93</accession>
<evidence type="ECO:0000256" key="2">
    <source>
        <dbReference type="ARBA" id="ARBA00011123"/>
    </source>
</evidence>
<dbReference type="NCBIfam" id="TIGR00133">
    <property type="entry name" value="gatB"/>
    <property type="match status" value="1"/>
</dbReference>
<comment type="catalytic activity">
    <reaction evidence="9 10">
        <text>L-glutamyl-tRNA(Gln) + L-glutamine + ATP + H2O = L-glutaminyl-tRNA(Gln) + L-glutamate + ADP + phosphate + H(+)</text>
        <dbReference type="Rhea" id="RHEA:17521"/>
        <dbReference type="Rhea" id="RHEA-COMP:9681"/>
        <dbReference type="Rhea" id="RHEA-COMP:9684"/>
        <dbReference type="ChEBI" id="CHEBI:15377"/>
        <dbReference type="ChEBI" id="CHEBI:15378"/>
        <dbReference type="ChEBI" id="CHEBI:29985"/>
        <dbReference type="ChEBI" id="CHEBI:30616"/>
        <dbReference type="ChEBI" id="CHEBI:43474"/>
        <dbReference type="ChEBI" id="CHEBI:58359"/>
        <dbReference type="ChEBI" id="CHEBI:78520"/>
        <dbReference type="ChEBI" id="CHEBI:78521"/>
        <dbReference type="ChEBI" id="CHEBI:456216"/>
    </reaction>
</comment>
<comment type="caution">
    <text evidence="13">The sequence shown here is derived from an EMBL/GenBank/DDBJ whole genome shotgun (WGS) entry which is preliminary data.</text>
</comment>
<dbReference type="GO" id="GO:0006412">
    <property type="term" value="P:translation"/>
    <property type="evidence" value="ECO:0007669"/>
    <property type="project" value="UniProtKB-UniRule"/>
</dbReference>
<reference evidence="13 14" key="1">
    <citation type="journal article" date="2016" name="Nat. Commun.">
        <title>Thousands of microbial genomes shed light on interconnected biogeochemical processes in an aquifer system.</title>
        <authorList>
            <person name="Anantharaman K."/>
            <person name="Brown C.T."/>
            <person name="Hug L.A."/>
            <person name="Sharon I."/>
            <person name="Castelle C.J."/>
            <person name="Probst A.J."/>
            <person name="Thomas B.C."/>
            <person name="Singh A."/>
            <person name="Wilkins M.J."/>
            <person name="Karaoz U."/>
            <person name="Brodie E.L."/>
            <person name="Williams K.H."/>
            <person name="Hubbard S.S."/>
            <person name="Banfield J.F."/>
        </authorList>
    </citation>
    <scope>NUCLEOTIDE SEQUENCE [LARGE SCALE GENOMIC DNA]</scope>
</reference>
<dbReference type="EMBL" id="MHCZ01000019">
    <property type="protein sequence ID" value="OGY29864.1"/>
    <property type="molecule type" value="Genomic_DNA"/>
</dbReference>
<dbReference type="NCBIfam" id="NF004012">
    <property type="entry name" value="PRK05477.1-2"/>
    <property type="match status" value="1"/>
</dbReference>
<dbReference type="Pfam" id="PF02637">
    <property type="entry name" value="GatB_Yqey"/>
    <property type="match status" value="1"/>
</dbReference>
<evidence type="ECO:0000256" key="8">
    <source>
        <dbReference type="ARBA" id="ARBA00047380"/>
    </source>
</evidence>
<keyword evidence="4 10" id="KW-0547">Nucleotide-binding</keyword>
<dbReference type="FunFam" id="1.10.10.410:FF:000001">
    <property type="entry name" value="Aspartyl/glutamyl-tRNA(Asn/Gln) amidotransferase subunit B"/>
    <property type="match status" value="1"/>
</dbReference>
<dbReference type="InterPro" id="IPR014746">
    <property type="entry name" value="Gln_synth/guanido_kin_cat_dom"/>
</dbReference>
<evidence type="ECO:0000313" key="14">
    <source>
        <dbReference type="Proteomes" id="UP000178068"/>
    </source>
</evidence>
<evidence type="ECO:0000256" key="3">
    <source>
        <dbReference type="ARBA" id="ARBA00022598"/>
    </source>
</evidence>
<dbReference type="PANTHER" id="PTHR11659">
    <property type="entry name" value="GLUTAMYL-TRNA GLN AMIDOTRANSFERASE SUBUNIT B MITOCHONDRIAL AND PROKARYOTIC PET112-RELATED"/>
    <property type="match status" value="1"/>
</dbReference>
<keyword evidence="5 10" id="KW-0067">ATP-binding</keyword>
<organism evidence="13 14">
    <name type="scientific">Candidatus Woykebacteria bacterium RIFCSPHIGHO2_12_FULL_45_10</name>
    <dbReference type="NCBI Taxonomy" id="1802603"/>
    <lineage>
        <taxon>Bacteria</taxon>
        <taxon>Candidatus Woykeibacteriota</taxon>
    </lineage>
</organism>
<dbReference type="InterPro" id="IPR017958">
    <property type="entry name" value="Gln-tRNA_amidoTrfase_suB_CS"/>
</dbReference>
<dbReference type="SMART" id="SM00845">
    <property type="entry name" value="GatB_Yqey"/>
    <property type="match status" value="1"/>
</dbReference>
<dbReference type="InterPro" id="IPR042114">
    <property type="entry name" value="GatB_C_1"/>
</dbReference>
<evidence type="ECO:0000256" key="11">
    <source>
        <dbReference type="SAM" id="MobiDB-lite"/>
    </source>
</evidence>
<dbReference type="SUPFAM" id="SSF55931">
    <property type="entry name" value="Glutamine synthetase/guanido kinase"/>
    <property type="match status" value="1"/>
</dbReference>
<evidence type="ECO:0000256" key="5">
    <source>
        <dbReference type="ARBA" id="ARBA00022840"/>
    </source>
</evidence>
<dbReference type="InterPro" id="IPR023168">
    <property type="entry name" value="GatB_Yqey_C_2"/>
</dbReference>
<feature type="domain" description="Asn/Gln amidotransferase" evidence="12">
    <location>
        <begin position="306"/>
        <end position="462"/>
    </location>
</feature>
<dbReference type="PANTHER" id="PTHR11659:SF0">
    <property type="entry name" value="GLUTAMYL-TRNA(GLN) AMIDOTRANSFERASE SUBUNIT B, MITOCHONDRIAL"/>
    <property type="match status" value="1"/>
</dbReference>
<dbReference type="Proteomes" id="UP000178068">
    <property type="component" value="Unassembled WGS sequence"/>
</dbReference>
<proteinExistence type="inferred from homology"/>
<dbReference type="STRING" id="1802603.A3F35_02565"/>
<keyword evidence="3 10" id="KW-0436">Ligase</keyword>
<dbReference type="GO" id="GO:0050567">
    <property type="term" value="F:glutaminyl-tRNA synthase (glutamine-hydrolyzing) activity"/>
    <property type="evidence" value="ECO:0007669"/>
    <property type="project" value="UniProtKB-UniRule"/>
</dbReference>
<feature type="region of interest" description="Disordered" evidence="11">
    <location>
        <begin position="228"/>
        <end position="248"/>
    </location>
</feature>